<reference evidence="2 3" key="1">
    <citation type="submission" date="2019-03" db="EMBL/GenBank/DDBJ databases">
        <title>Genomic Encyclopedia of Type Strains, Phase IV (KMG-IV): sequencing the most valuable type-strain genomes for metagenomic binning, comparative biology and taxonomic classification.</title>
        <authorList>
            <person name="Goeker M."/>
        </authorList>
    </citation>
    <scope>NUCLEOTIDE SEQUENCE [LARGE SCALE GENOMIC DNA]</scope>
    <source>
        <strain evidence="2 3">DSM 18063</strain>
    </source>
</reference>
<sequence>MIDSALGLVVARLNAHLSARYKVADDLVVLSPLADAEGKPAAEVRNRLALFLINIAHDATPRRPLAPAAGQVERAPPVHLDIYFMLASGHDPDTYGEGLKLMSAALMFFQATPVMTPQTTPEMPEGLGQLSVEISNLRVEELGQLWGNLGGRYVPSVMFKMRSVMIDSGVITRVVPLVEKPRAGVQPRKERA</sequence>
<dbReference type="InterPro" id="IPR025351">
    <property type="entry name" value="Pvc16_N"/>
</dbReference>
<evidence type="ECO:0000313" key="3">
    <source>
        <dbReference type="Proteomes" id="UP000294835"/>
    </source>
</evidence>
<protein>
    <submittedName>
        <fullName evidence="2">Uncharacterized protein DUF4255</fullName>
    </submittedName>
</protein>
<dbReference type="OrthoDB" id="7560784at2"/>
<dbReference type="Pfam" id="PF14065">
    <property type="entry name" value="Pvc16_N"/>
    <property type="match status" value="1"/>
</dbReference>
<name>A0A4R2Q0N2_9RHOB</name>
<proteinExistence type="predicted"/>
<accession>A0A4R2Q0N2</accession>
<dbReference type="Proteomes" id="UP000294835">
    <property type="component" value="Unassembled WGS sequence"/>
</dbReference>
<evidence type="ECO:0000259" key="1">
    <source>
        <dbReference type="Pfam" id="PF14065"/>
    </source>
</evidence>
<comment type="caution">
    <text evidence="2">The sequence shown here is derived from an EMBL/GenBank/DDBJ whole genome shotgun (WGS) entry which is preliminary data.</text>
</comment>
<feature type="domain" description="Pvc16 N-terminal" evidence="1">
    <location>
        <begin position="11"/>
        <end position="179"/>
    </location>
</feature>
<dbReference type="EMBL" id="SLXP01000008">
    <property type="protein sequence ID" value="TCP40175.1"/>
    <property type="molecule type" value="Genomic_DNA"/>
</dbReference>
<organism evidence="2 3">
    <name type="scientific">Rhodovulum marinum</name>
    <dbReference type="NCBI Taxonomy" id="320662"/>
    <lineage>
        <taxon>Bacteria</taxon>
        <taxon>Pseudomonadati</taxon>
        <taxon>Pseudomonadota</taxon>
        <taxon>Alphaproteobacteria</taxon>
        <taxon>Rhodobacterales</taxon>
        <taxon>Paracoccaceae</taxon>
        <taxon>Rhodovulum</taxon>
    </lineage>
</organism>
<keyword evidence="3" id="KW-1185">Reference proteome</keyword>
<gene>
    <name evidence="2" type="ORF">EV662_10849</name>
</gene>
<dbReference type="RefSeq" id="WP_132463036.1">
    <property type="nucleotide sequence ID" value="NZ_SLXP01000008.1"/>
</dbReference>
<dbReference type="AlphaFoldDB" id="A0A4R2Q0N2"/>
<evidence type="ECO:0000313" key="2">
    <source>
        <dbReference type="EMBL" id="TCP40175.1"/>
    </source>
</evidence>